<keyword evidence="3" id="KW-1185">Reference proteome</keyword>
<dbReference type="PROSITE" id="PS51257">
    <property type="entry name" value="PROKAR_LIPOPROTEIN"/>
    <property type="match status" value="1"/>
</dbReference>
<dbReference type="EMBL" id="JABUQZ010000001">
    <property type="protein sequence ID" value="NUC72635.1"/>
    <property type="molecule type" value="Genomic_DNA"/>
</dbReference>
<feature type="region of interest" description="Disordered" evidence="1">
    <location>
        <begin position="76"/>
        <end position="105"/>
    </location>
</feature>
<evidence type="ECO:0000256" key="1">
    <source>
        <dbReference type="SAM" id="MobiDB-lite"/>
    </source>
</evidence>
<protein>
    <submittedName>
        <fullName evidence="2">Uncharacterized protein</fullName>
    </submittedName>
</protein>
<gene>
    <name evidence="2" type="ORF">HTZ84_09985</name>
</gene>
<evidence type="ECO:0000313" key="2">
    <source>
        <dbReference type="EMBL" id="NUC72635.1"/>
    </source>
</evidence>
<organism evidence="2 3">
    <name type="scientific">Haloterrigena gelatinilytica</name>
    <dbReference type="NCBI Taxonomy" id="2741724"/>
    <lineage>
        <taxon>Archaea</taxon>
        <taxon>Methanobacteriati</taxon>
        <taxon>Methanobacteriota</taxon>
        <taxon>Stenosarchaea group</taxon>
        <taxon>Halobacteria</taxon>
        <taxon>Halobacteriales</taxon>
        <taxon>Natrialbaceae</taxon>
        <taxon>Haloterrigena</taxon>
    </lineage>
</organism>
<sequence length="156" mass="16746">MKRRTFLAAIPSTVLIAGCVTNDAEPTNDIDDENRDPYNQPAQYDEVKHLTVQNSLNESINATIVVRDLDTGTVLSETNITTPEPREDERAVRAEKSVPTADESGNYTAAITIEGRGTVTTEFDLRTPVSDPVLYIGLAPDDGEPFGAGVDGAPAV</sequence>
<reference evidence="2 3" key="1">
    <citation type="submission" date="2020-06" db="EMBL/GenBank/DDBJ databases">
        <title>Haloterrigena sp. nov., an extremely halophilic archaeon isolated from a saline sediment.</title>
        <authorList>
            <person name="Liu B.-B."/>
        </authorList>
    </citation>
    <scope>NUCLEOTIDE SEQUENCE [LARGE SCALE GENOMIC DNA]</scope>
    <source>
        <strain evidence="2 3">SYSU A558-1</strain>
    </source>
</reference>
<name>A0ABX2LB73_9EURY</name>
<proteinExistence type="predicted"/>
<accession>A0ABX2LB73</accession>
<evidence type="ECO:0000313" key="3">
    <source>
        <dbReference type="Proteomes" id="UP001016761"/>
    </source>
</evidence>
<comment type="caution">
    <text evidence="2">The sequence shown here is derived from an EMBL/GenBank/DDBJ whole genome shotgun (WGS) entry which is preliminary data.</text>
</comment>
<feature type="compositionally biased region" description="Basic and acidic residues" evidence="1">
    <location>
        <begin position="84"/>
        <end position="96"/>
    </location>
</feature>
<dbReference type="RefSeq" id="WP_174680541.1">
    <property type="nucleotide sequence ID" value="NZ_JABUQZ010000001.1"/>
</dbReference>
<dbReference type="Proteomes" id="UP001016761">
    <property type="component" value="Unassembled WGS sequence"/>
</dbReference>